<dbReference type="AlphaFoldDB" id="A0A0L6V0J6"/>
<accession>A0A0L6V0J6</accession>
<feature type="non-terminal residue" evidence="1">
    <location>
        <position position="1"/>
    </location>
</feature>
<reference evidence="1 2" key="1">
    <citation type="submission" date="2015-08" db="EMBL/GenBank/DDBJ databases">
        <title>Next Generation Sequencing and Analysis of the Genome of Puccinia sorghi L Schw, the Causal Agent of Maize Common Rust.</title>
        <authorList>
            <person name="Rochi L."/>
            <person name="Burguener G."/>
            <person name="Darino M."/>
            <person name="Turjanski A."/>
            <person name="Kreff E."/>
            <person name="Dieguez M.J."/>
            <person name="Sacco F."/>
        </authorList>
    </citation>
    <scope>NUCLEOTIDE SEQUENCE [LARGE SCALE GENOMIC DNA]</scope>
    <source>
        <strain evidence="1 2">RO10H11247</strain>
    </source>
</reference>
<evidence type="ECO:0000313" key="2">
    <source>
        <dbReference type="Proteomes" id="UP000037035"/>
    </source>
</evidence>
<keyword evidence="2" id="KW-1185">Reference proteome</keyword>
<dbReference type="EMBL" id="LAVV01008141">
    <property type="protein sequence ID" value="KNZ53650.1"/>
    <property type="molecule type" value="Genomic_DNA"/>
</dbReference>
<organism evidence="1 2">
    <name type="scientific">Puccinia sorghi</name>
    <dbReference type="NCBI Taxonomy" id="27349"/>
    <lineage>
        <taxon>Eukaryota</taxon>
        <taxon>Fungi</taxon>
        <taxon>Dikarya</taxon>
        <taxon>Basidiomycota</taxon>
        <taxon>Pucciniomycotina</taxon>
        <taxon>Pucciniomycetes</taxon>
        <taxon>Pucciniales</taxon>
        <taxon>Pucciniaceae</taxon>
        <taxon>Puccinia</taxon>
    </lineage>
</organism>
<protein>
    <submittedName>
        <fullName evidence="1">Uncharacterized protein</fullName>
    </submittedName>
</protein>
<dbReference type="Proteomes" id="UP000037035">
    <property type="component" value="Unassembled WGS sequence"/>
</dbReference>
<evidence type="ECO:0000313" key="1">
    <source>
        <dbReference type="EMBL" id="KNZ53650.1"/>
    </source>
</evidence>
<gene>
    <name evidence="1" type="ORF">VP01_3175g1</name>
</gene>
<comment type="caution">
    <text evidence="1">The sequence shown here is derived from an EMBL/GenBank/DDBJ whole genome shotgun (WGS) entry which is preliminary data.</text>
</comment>
<dbReference type="VEuPathDB" id="FungiDB:VP01_3175g1"/>
<proteinExistence type="predicted"/>
<name>A0A0L6V0J6_9BASI</name>
<sequence>FHTADVDSWDYGLAPLAGDHDLILGTPFLSQFKLCISVADHSSFCCV</sequence>